<gene>
    <name evidence="7" type="ORF">SAMN02746098_01217</name>
</gene>
<organism evidence="7 8">
    <name type="scientific">Desulfosporosinus lacus DSM 15449</name>
    <dbReference type="NCBI Taxonomy" id="1121420"/>
    <lineage>
        <taxon>Bacteria</taxon>
        <taxon>Bacillati</taxon>
        <taxon>Bacillota</taxon>
        <taxon>Clostridia</taxon>
        <taxon>Eubacteriales</taxon>
        <taxon>Desulfitobacteriaceae</taxon>
        <taxon>Desulfosporosinus</taxon>
    </lineage>
</organism>
<keyword evidence="3" id="KW-0233">DNA recombination</keyword>
<evidence type="ECO:0000256" key="1">
    <source>
        <dbReference type="ARBA" id="ARBA00008857"/>
    </source>
</evidence>
<feature type="domain" description="Tyr recombinase" evidence="5">
    <location>
        <begin position="273"/>
        <end position="454"/>
    </location>
</feature>
<dbReference type="RefSeq" id="WP_073028570.1">
    <property type="nucleotide sequence ID" value="NZ_FQXJ01000004.1"/>
</dbReference>
<evidence type="ECO:0000256" key="3">
    <source>
        <dbReference type="ARBA" id="ARBA00023172"/>
    </source>
</evidence>
<proteinExistence type="inferred from homology"/>
<dbReference type="Pfam" id="PF00589">
    <property type="entry name" value="Phage_integrase"/>
    <property type="match status" value="1"/>
</dbReference>
<protein>
    <submittedName>
        <fullName evidence="7">Site-specific recombinase XerD</fullName>
    </submittedName>
</protein>
<dbReference type="GO" id="GO:0015074">
    <property type="term" value="P:DNA integration"/>
    <property type="evidence" value="ECO:0007669"/>
    <property type="project" value="InterPro"/>
</dbReference>
<dbReference type="SUPFAM" id="SSF56349">
    <property type="entry name" value="DNA breaking-rejoining enzymes"/>
    <property type="match status" value="1"/>
</dbReference>
<keyword evidence="8" id="KW-1185">Reference proteome</keyword>
<evidence type="ECO:0000313" key="7">
    <source>
        <dbReference type="EMBL" id="SHH70732.1"/>
    </source>
</evidence>
<dbReference type="Gene3D" id="1.10.443.10">
    <property type="entry name" value="Intergrase catalytic core"/>
    <property type="match status" value="1"/>
</dbReference>
<feature type="domain" description="Core-binding (CB)" evidence="6">
    <location>
        <begin position="156"/>
        <end position="247"/>
    </location>
</feature>
<accession>A0A1M5V640</accession>
<dbReference type="OrthoDB" id="283809at2"/>
<comment type="similarity">
    <text evidence="1">Belongs to the 'phage' integrase family.</text>
</comment>
<dbReference type="PANTHER" id="PTHR30349:SF64">
    <property type="entry name" value="PROPHAGE INTEGRASE INTD-RELATED"/>
    <property type="match status" value="1"/>
</dbReference>
<dbReference type="InterPro" id="IPR013762">
    <property type="entry name" value="Integrase-like_cat_sf"/>
</dbReference>
<reference evidence="8" key="1">
    <citation type="submission" date="2016-11" db="EMBL/GenBank/DDBJ databases">
        <authorList>
            <person name="Varghese N."/>
            <person name="Submissions S."/>
        </authorList>
    </citation>
    <scope>NUCLEOTIDE SEQUENCE [LARGE SCALE GENOMIC DNA]</scope>
    <source>
        <strain evidence="8">DSM 15449</strain>
    </source>
</reference>
<dbReference type="InterPro" id="IPR011010">
    <property type="entry name" value="DNA_brk_join_enz"/>
</dbReference>
<dbReference type="GO" id="GO:0003677">
    <property type="term" value="F:DNA binding"/>
    <property type="evidence" value="ECO:0007669"/>
    <property type="project" value="UniProtKB-UniRule"/>
</dbReference>
<dbReference type="PROSITE" id="PS51900">
    <property type="entry name" value="CB"/>
    <property type="match status" value="1"/>
</dbReference>
<evidence type="ECO:0000259" key="5">
    <source>
        <dbReference type="PROSITE" id="PS51898"/>
    </source>
</evidence>
<dbReference type="GO" id="GO:0006310">
    <property type="term" value="P:DNA recombination"/>
    <property type="evidence" value="ECO:0007669"/>
    <property type="project" value="UniProtKB-KW"/>
</dbReference>
<sequence length="474" mass="54380">MAVIAEALSYVSLINIYKLVWRKNLAKEFSQYESRLYKLAEGLGQVGLDDQIFSCNLDLLLPIIFNGLSETAIEELLNIVEHYCDFLISRGYLNINPFRYAAQSAINESPPKTVEGSTLDKIRPLIVPPEIEIESSCIVNETTAIIETPKPSQNSMSLDEIISKFFEYRTTQGRKIYNGTIPSYQEHFQHFKDFLLENNLPLIIDSDTLQKYVRHLESYLQPDGNPYSGNTKSLKKYSLRSLITFAKSQGFLEISEQYKDILFSEKRERTPKNRHRAITVEEADKLIQCVSILPNLKSKLEVLIPLLTGPRGSEIILIQPQNFDFTTNKLHLTLTKNGLPRDIPIPYFLIPMIQAYLKTYDFRTGEYIFPGQGSKHETVRTLREHIEKCVQLSGIKRKVTPHDLRATYATYQSYYGGLHIKALQKYLGHESYETSMKYVADEFETSDCKLNLKDLYVKWAEMLTSSCGDGTINM</sequence>
<dbReference type="InterPro" id="IPR044068">
    <property type="entry name" value="CB"/>
</dbReference>
<dbReference type="Proteomes" id="UP000183954">
    <property type="component" value="Unassembled WGS sequence"/>
</dbReference>
<dbReference type="PROSITE" id="PS51898">
    <property type="entry name" value="TYR_RECOMBINASE"/>
    <property type="match status" value="1"/>
</dbReference>
<dbReference type="InterPro" id="IPR050090">
    <property type="entry name" value="Tyrosine_recombinase_XerCD"/>
</dbReference>
<dbReference type="STRING" id="1121420.SAMN02746098_01217"/>
<dbReference type="EMBL" id="FQXJ01000004">
    <property type="protein sequence ID" value="SHH70732.1"/>
    <property type="molecule type" value="Genomic_DNA"/>
</dbReference>
<evidence type="ECO:0000256" key="4">
    <source>
        <dbReference type="PROSITE-ProRule" id="PRU01248"/>
    </source>
</evidence>
<name>A0A1M5V640_9FIRM</name>
<evidence type="ECO:0000313" key="8">
    <source>
        <dbReference type="Proteomes" id="UP000183954"/>
    </source>
</evidence>
<dbReference type="Gene3D" id="1.10.150.130">
    <property type="match status" value="1"/>
</dbReference>
<dbReference type="AlphaFoldDB" id="A0A1M5V640"/>
<dbReference type="PANTHER" id="PTHR30349">
    <property type="entry name" value="PHAGE INTEGRASE-RELATED"/>
    <property type="match status" value="1"/>
</dbReference>
<evidence type="ECO:0000259" key="6">
    <source>
        <dbReference type="PROSITE" id="PS51900"/>
    </source>
</evidence>
<dbReference type="InterPro" id="IPR002104">
    <property type="entry name" value="Integrase_catalytic"/>
</dbReference>
<keyword evidence="2 4" id="KW-0238">DNA-binding</keyword>
<evidence type="ECO:0000256" key="2">
    <source>
        <dbReference type="ARBA" id="ARBA00023125"/>
    </source>
</evidence>
<dbReference type="InterPro" id="IPR010998">
    <property type="entry name" value="Integrase_recombinase_N"/>
</dbReference>